<dbReference type="OrthoDB" id="4767134at2759"/>
<evidence type="ECO:0000313" key="2">
    <source>
        <dbReference type="Proteomes" id="UP000007129"/>
    </source>
</evidence>
<accession>K2RE54</accession>
<dbReference type="HOGENOM" id="CLU_3147209_0_0_1"/>
<dbReference type="Proteomes" id="UP000007129">
    <property type="component" value="Unassembled WGS sequence"/>
</dbReference>
<name>K2RE54_MACPH</name>
<sequence length="49" mass="5318">QGLDADTIARLQSQFDDNELNAENCQGDDLSFGQQNQCIAAGFLDDPSQ</sequence>
<reference evidence="1 2" key="1">
    <citation type="journal article" date="2012" name="BMC Genomics">
        <title>Tools to kill: Genome of one of the most destructive plant pathogenic fungi Macrophomina phaseolina.</title>
        <authorList>
            <person name="Islam M.S."/>
            <person name="Haque M.S."/>
            <person name="Islam M.M."/>
            <person name="Emdad E.M."/>
            <person name="Halim A."/>
            <person name="Hossen Q.M.M."/>
            <person name="Hossain M.Z."/>
            <person name="Ahmed B."/>
            <person name="Rahim S."/>
            <person name="Rahman M.S."/>
            <person name="Alam M.M."/>
            <person name="Hou S."/>
            <person name="Wan X."/>
            <person name="Saito J.A."/>
            <person name="Alam M."/>
        </authorList>
    </citation>
    <scope>NUCLEOTIDE SEQUENCE [LARGE SCALE GENOMIC DNA]</scope>
    <source>
        <strain evidence="1 2">MS6</strain>
    </source>
</reference>
<dbReference type="AlphaFoldDB" id="K2RE54"/>
<dbReference type="InParanoid" id="K2RE54"/>
<comment type="caution">
    <text evidence="1">The sequence shown here is derived from an EMBL/GenBank/DDBJ whole genome shotgun (WGS) entry which is preliminary data.</text>
</comment>
<organism evidence="1 2">
    <name type="scientific">Macrophomina phaseolina (strain MS6)</name>
    <name type="common">Charcoal rot fungus</name>
    <dbReference type="NCBI Taxonomy" id="1126212"/>
    <lineage>
        <taxon>Eukaryota</taxon>
        <taxon>Fungi</taxon>
        <taxon>Dikarya</taxon>
        <taxon>Ascomycota</taxon>
        <taxon>Pezizomycotina</taxon>
        <taxon>Dothideomycetes</taxon>
        <taxon>Dothideomycetes incertae sedis</taxon>
        <taxon>Botryosphaeriales</taxon>
        <taxon>Botryosphaeriaceae</taxon>
        <taxon>Macrophomina</taxon>
    </lineage>
</organism>
<evidence type="ECO:0000313" key="1">
    <source>
        <dbReference type="EMBL" id="EKG20811.1"/>
    </source>
</evidence>
<protein>
    <submittedName>
        <fullName evidence="1">Uncharacterized protein</fullName>
    </submittedName>
</protein>
<feature type="non-terminal residue" evidence="1">
    <location>
        <position position="1"/>
    </location>
</feature>
<proteinExistence type="predicted"/>
<dbReference type="EMBL" id="AHHD01000078">
    <property type="protein sequence ID" value="EKG20811.1"/>
    <property type="molecule type" value="Genomic_DNA"/>
</dbReference>
<dbReference type="VEuPathDB" id="FungiDB:MPH_01896"/>
<gene>
    <name evidence="1" type="ORF">MPH_01896</name>
</gene>